<sequence>MSDPLSRVQLMHMGRQLLRVELEDISARFDVDAVGDDDVVDDIATQESYYLQFSASLRAEAVEMARYYQIFYCLENEIRDMIESQLEEAHGEQWWDEHCPESVRTAVENNKKREQDNGVTLRSSHPIDYTTFGELGEILKVNWDIFGATFNSKRGVEKVLSSLNLLRGPIAHCAPLAEDEVLRLHLAVRDFYRLME</sequence>
<dbReference type="Proteomes" id="UP000031202">
    <property type="component" value="Unassembled WGS sequence"/>
</dbReference>
<dbReference type="InterPro" id="IPR041650">
    <property type="entry name" value="HEPN_Swt1"/>
</dbReference>
<proteinExistence type="predicted"/>
<protein>
    <recommendedName>
        <fullName evidence="1">Swt1-like HEPN domain-containing protein</fullName>
    </recommendedName>
</protein>
<dbReference type="RefSeq" id="WP_039416365.1">
    <property type="nucleotide sequence ID" value="NZ_JWSZ01000014.1"/>
</dbReference>
<gene>
    <name evidence="2" type="ORF">RM52_11770</name>
</gene>
<name>A0A0B4CY01_9MICO</name>
<evidence type="ECO:0000313" key="3">
    <source>
        <dbReference type="Proteomes" id="UP000031202"/>
    </source>
</evidence>
<dbReference type="Pfam" id="PF18731">
    <property type="entry name" value="HEPN_Swt1"/>
    <property type="match status" value="1"/>
</dbReference>
<evidence type="ECO:0000313" key="2">
    <source>
        <dbReference type="EMBL" id="KIC56945.1"/>
    </source>
</evidence>
<organism evidence="2 3">
    <name type="scientific">Microbacterium hominis</name>
    <dbReference type="NCBI Taxonomy" id="162426"/>
    <lineage>
        <taxon>Bacteria</taxon>
        <taxon>Bacillati</taxon>
        <taxon>Actinomycetota</taxon>
        <taxon>Actinomycetes</taxon>
        <taxon>Micrococcales</taxon>
        <taxon>Microbacteriaceae</taxon>
        <taxon>Microbacterium</taxon>
    </lineage>
</organism>
<feature type="domain" description="Swt1-like HEPN" evidence="1">
    <location>
        <begin position="69"/>
        <end position="194"/>
    </location>
</feature>
<comment type="caution">
    <text evidence="2">The sequence shown here is derived from an EMBL/GenBank/DDBJ whole genome shotgun (WGS) entry which is preliminary data.</text>
</comment>
<dbReference type="AlphaFoldDB" id="A0A0B4CY01"/>
<dbReference type="EMBL" id="JWSZ01000014">
    <property type="protein sequence ID" value="KIC56945.1"/>
    <property type="molecule type" value="Genomic_DNA"/>
</dbReference>
<reference evidence="2 3" key="1">
    <citation type="submission" date="2014-12" db="EMBL/GenBank/DDBJ databases">
        <title>Genome sequencing of Microbacterium hominis TPW29.</title>
        <authorList>
            <person name="Tan P.W."/>
            <person name="Chan K.-G."/>
        </authorList>
    </citation>
    <scope>NUCLEOTIDE SEQUENCE [LARGE SCALE GENOMIC DNA]</scope>
    <source>
        <strain evidence="2 3">TPW29</strain>
    </source>
</reference>
<evidence type="ECO:0000259" key="1">
    <source>
        <dbReference type="Pfam" id="PF18731"/>
    </source>
</evidence>
<accession>A0A0B4CY01</accession>